<comment type="caution">
    <text evidence="3">The sequence shown here is derived from an EMBL/GenBank/DDBJ whole genome shotgun (WGS) entry which is preliminary data.</text>
</comment>
<dbReference type="InterPro" id="IPR036291">
    <property type="entry name" value="NAD(P)-bd_dom_sf"/>
</dbReference>
<dbReference type="RefSeq" id="WP_204815849.1">
    <property type="nucleotide sequence ID" value="NZ_JANHOF010000001.1"/>
</dbReference>
<dbReference type="InterPro" id="IPR002347">
    <property type="entry name" value="SDR_fam"/>
</dbReference>
<dbReference type="PRINTS" id="PR00080">
    <property type="entry name" value="SDRFAMILY"/>
</dbReference>
<dbReference type="PANTHER" id="PTHR24321:SF8">
    <property type="entry name" value="ESTRADIOL 17-BETA-DEHYDROGENASE 8-RELATED"/>
    <property type="match status" value="1"/>
</dbReference>
<evidence type="ECO:0000313" key="4">
    <source>
        <dbReference type="Proteomes" id="UP001589818"/>
    </source>
</evidence>
<dbReference type="PANTHER" id="PTHR24321">
    <property type="entry name" value="DEHYDROGENASES, SHORT CHAIN"/>
    <property type="match status" value="1"/>
</dbReference>
<sequence>MGIEQSLKGKVAIVTGGGSGIGKGAALRLAEHGASICFLDRTPDNAMKVKKQIERIGGRAEVIETDVSVPEMVENGVKKAVEKFGRLDIVFANAGINGVWAPLEELSVDEWDETLSINLRGTFLTLKYAVPYLKKNGGSVIITSSVNGNRIFSNTGATAYSASKAGQVALMKMTALELAPYKIRVNAICPGAIETNIDENTEISPNLDEVKIPVEFPEGDQPLSGHPGSIEQCGDLVLFLASNASSHISGTEIYIDGAESLIRG</sequence>
<evidence type="ECO:0000313" key="3">
    <source>
        <dbReference type="EMBL" id="MFC0394672.1"/>
    </source>
</evidence>
<keyword evidence="4" id="KW-1185">Reference proteome</keyword>
<dbReference type="CDD" id="cd05233">
    <property type="entry name" value="SDR_c"/>
    <property type="match status" value="1"/>
</dbReference>
<dbReference type="Pfam" id="PF13561">
    <property type="entry name" value="adh_short_C2"/>
    <property type="match status" value="1"/>
</dbReference>
<name>A0ABV6JGK3_9BACL</name>
<reference evidence="3 4" key="1">
    <citation type="submission" date="2024-09" db="EMBL/GenBank/DDBJ databases">
        <authorList>
            <person name="Sun Q."/>
            <person name="Mori K."/>
        </authorList>
    </citation>
    <scope>NUCLEOTIDE SEQUENCE [LARGE SCALE GENOMIC DNA]</scope>
    <source>
        <strain evidence="3 4">CCM 4839</strain>
    </source>
</reference>
<dbReference type="PRINTS" id="PR00081">
    <property type="entry name" value="GDHRDH"/>
</dbReference>
<dbReference type="Gene3D" id="3.40.50.720">
    <property type="entry name" value="NAD(P)-binding Rossmann-like Domain"/>
    <property type="match status" value="1"/>
</dbReference>
<organism evidence="3 4">
    <name type="scientific">Paenibacillus mendelii</name>
    <dbReference type="NCBI Taxonomy" id="206163"/>
    <lineage>
        <taxon>Bacteria</taxon>
        <taxon>Bacillati</taxon>
        <taxon>Bacillota</taxon>
        <taxon>Bacilli</taxon>
        <taxon>Bacillales</taxon>
        <taxon>Paenibacillaceae</taxon>
        <taxon>Paenibacillus</taxon>
    </lineage>
</organism>
<dbReference type="Proteomes" id="UP001589818">
    <property type="component" value="Unassembled WGS sequence"/>
</dbReference>
<dbReference type="EMBL" id="JBHLVF010000041">
    <property type="protein sequence ID" value="MFC0394672.1"/>
    <property type="molecule type" value="Genomic_DNA"/>
</dbReference>
<comment type="similarity">
    <text evidence="1">Belongs to the short-chain dehydrogenases/reductases (SDR) family.</text>
</comment>
<protein>
    <submittedName>
        <fullName evidence="3">SDR family oxidoreductase</fullName>
    </submittedName>
</protein>
<evidence type="ECO:0000256" key="1">
    <source>
        <dbReference type="ARBA" id="ARBA00006484"/>
    </source>
</evidence>
<accession>A0ABV6JGK3</accession>
<proteinExistence type="inferred from homology"/>
<dbReference type="NCBIfam" id="NF004203">
    <property type="entry name" value="PRK05653.2-4"/>
    <property type="match status" value="1"/>
</dbReference>
<gene>
    <name evidence="3" type="ORF">ACFFJ8_25340</name>
</gene>
<keyword evidence="2" id="KW-0560">Oxidoreductase</keyword>
<evidence type="ECO:0000256" key="2">
    <source>
        <dbReference type="ARBA" id="ARBA00023002"/>
    </source>
</evidence>
<dbReference type="SUPFAM" id="SSF51735">
    <property type="entry name" value="NAD(P)-binding Rossmann-fold domains"/>
    <property type="match status" value="1"/>
</dbReference>